<accession>A0A3G3MFQ3</accession>
<gene>
    <name evidence="2" type="primary">ycf54</name>
</gene>
<dbReference type="InterPro" id="IPR038409">
    <property type="entry name" value="Ycf54-like_sf"/>
</dbReference>
<dbReference type="InterPro" id="IPR019616">
    <property type="entry name" value="Ycf54"/>
</dbReference>
<dbReference type="AlphaFoldDB" id="A0A3G3MFQ3"/>
<evidence type="ECO:0008006" key="3">
    <source>
        <dbReference type="Google" id="ProtNLM"/>
    </source>
</evidence>
<comment type="similarity">
    <text evidence="1">Belongs to the ycf54 family.</text>
</comment>
<evidence type="ECO:0000313" key="2">
    <source>
        <dbReference type="EMBL" id="AYR05652.1"/>
    </source>
</evidence>
<dbReference type="GeneID" id="38463382"/>
<proteinExistence type="inferred from homology"/>
<protein>
    <recommendedName>
        <fullName evidence="3">Ycf54</fullName>
    </recommendedName>
</protein>
<organism evidence="2">
    <name type="scientific">Synarthrophyton chejuense</name>
    <dbReference type="NCBI Taxonomy" id="2485825"/>
    <lineage>
        <taxon>Eukaryota</taxon>
        <taxon>Rhodophyta</taxon>
        <taxon>Florideophyceae</taxon>
        <taxon>Corallinophycidae</taxon>
        <taxon>Hapalidiales</taxon>
        <taxon>Hapalidiaceae</taxon>
        <taxon>Melobesioideae</taxon>
        <taxon>Synarthrophyton</taxon>
    </lineage>
</organism>
<reference evidence="2" key="1">
    <citation type="journal article" date="2018" name="Genome Biol. Evol.">
        <title>Mitochondrial and Plastid Genomes from Coralline Red Algae Provide Insights into the Incongruent Evolutionary Histories of Organelles.</title>
        <authorList>
            <person name="Lee J."/>
            <person name="Song H.J."/>
            <person name="In Park S."/>
            <person name="Lee Y.M."/>
            <person name="Jeong S.Y."/>
            <person name="Oh Cho T."/>
            <person name="Kim J.H."/>
            <person name="Choi H.G."/>
            <person name="Choi C.G."/>
            <person name="Nelson W.A."/>
            <person name="Fredericq S."/>
            <person name="Bhattacharya D."/>
            <person name="Su Yoon H."/>
        </authorList>
    </citation>
    <scope>NUCLEOTIDE SEQUENCE</scope>
</reference>
<dbReference type="Pfam" id="PF10674">
    <property type="entry name" value="Ycf54"/>
    <property type="match status" value="1"/>
</dbReference>
<name>A0A3G3MFQ3_9FLOR</name>
<dbReference type="RefSeq" id="YP_009541643.1">
    <property type="nucleotide sequence ID" value="NC_039977.1"/>
</dbReference>
<dbReference type="PANTHER" id="PTHR35319">
    <property type="match status" value="1"/>
</dbReference>
<dbReference type="Gene3D" id="3.30.70.1860">
    <property type="entry name" value="Uncharacterised protein family Ycf54"/>
    <property type="match status" value="1"/>
</dbReference>
<evidence type="ECO:0000256" key="1">
    <source>
        <dbReference type="ARBA" id="ARBA00043978"/>
    </source>
</evidence>
<geneLocation type="plastid" evidence="2"/>
<dbReference type="PANTHER" id="PTHR35319:SF2">
    <property type="entry name" value="YCF54"/>
    <property type="match status" value="1"/>
</dbReference>
<keyword evidence="2" id="KW-0934">Plastid</keyword>
<dbReference type="EMBL" id="MH281626">
    <property type="protein sequence ID" value="AYR05652.1"/>
    <property type="molecule type" value="Genomic_DNA"/>
</dbReference>
<sequence>MIKYYFLVASKDFLLYQEPVEEILRERINHYNNLKKKIDFGVTTNLSFLNDPDLIHIRLQLVKPSIAIISLDSQFINWLKLRIGYVITDSFISSSINLKNSLASFDSISFI</sequence>